<dbReference type="Gene3D" id="3.30.2140.20">
    <property type="match status" value="1"/>
</dbReference>
<dbReference type="SUPFAM" id="SSF54001">
    <property type="entry name" value="Cysteine proteinases"/>
    <property type="match status" value="1"/>
</dbReference>
<accession>A0A2U3LA00</accession>
<dbReference type="Pfam" id="PF00797">
    <property type="entry name" value="Acetyltransf_2"/>
    <property type="match status" value="1"/>
</dbReference>
<dbReference type="EMBL" id="OMOD01000186">
    <property type="protein sequence ID" value="SPF48718.1"/>
    <property type="molecule type" value="Genomic_DNA"/>
</dbReference>
<evidence type="ECO:0000256" key="1">
    <source>
        <dbReference type="ARBA" id="ARBA00006547"/>
    </source>
</evidence>
<name>A0A2U3LA00_9BACT</name>
<proteinExistence type="inferred from homology"/>
<reference evidence="3" key="1">
    <citation type="submission" date="2018-02" db="EMBL/GenBank/DDBJ databases">
        <authorList>
            <person name="Hausmann B."/>
        </authorList>
    </citation>
    <scope>NUCLEOTIDE SEQUENCE [LARGE SCALE GENOMIC DNA]</scope>
    <source>
        <strain evidence="3">Peat soil MAG SbA1</strain>
    </source>
</reference>
<dbReference type="PANTHER" id="PTHR11786">
    <property type="entry name" value="N-HYDROXYARYLAMINE O-ACETYLTRANSFERASE"/>
    <property type="match status" value="1"/>
</dbReference>
<evidence type="ECO:0008006" key="4">
    <source>
        <dbReference type="Google" id="ProtNLM"/>
    </source>
</evidence>
<comment type="similarity">
    <text evidence="1">Belongs to the arylamine N-acetyltransferase family.</text>
</comment>
<sequence length="277" mass="32130">MREPYARYLQLLGFDQTPHGVEGLRQLVRRHVIRVPFENISKLLLIRRERRGRPTTLNEYLDGLERHDLGGTCYTSNPFFAELLRELGYDADLLGCDMTRVNVHTAMRVRVDGSAYHVDVGYGGPFYEPLLLTDSPHEMRQGPYRYVLDRARDGRLAMNVFTGEERVHGYLVNEIPREREFFTSIILDSFRPAATFMTQLCVFRYFEDHAVQLQNNVAVHYRAGESGETRISSMKEIREIFENQLRLPRCPVEKAIKTLEQLTGQDFFAMGEGDLYV</sequence>
<organism evidence="2 3">
    <name type="scientific">Candidatus Sulfotelmatobacter kueseliae</name>
    <dbReference type="NCBI Taxonomy" id="2042962"/>
    <lineage>
        <taxon>Bacteria</taxon>
        <taxon>Pseudomonadati</taxon>
        <taxon>Acidobacteriota</taxon>
        <taxon>Terriglobia</taxon>
        <taxon>Terriglobales</taxon>
        <taxon>Candidatus Korobacteraceae</taxon>
        <taxon>Candidatus Sulfotelmatobacter</taxon>
    </lineage>
</organism>
<evidence type="ECO:0000313" key="2">
    <source>
        <dbReference type="EMBL" id="SPF48718.1"/>
    </source>
</evidence>
<dbReference type="PANTHER" id="PTHR11786:SF0">
    <property type="entry name" value="ARYLAMINE N-ACETYLTRANSFERASE 4-RELATED"/>
    <property type="match status" value="1"/>
</dbReference>
<dbReference type="InterPro" id="IPR001447">
    <property type="entry name" value="Arylamine_N-AcTrfase"/>
</dbReference>
<dbReference type="OrthoDB" id="7181050at2"/>
<dbReference type="GO" id="GO:0016407">
    <property type="term" value="F:acetyltransferase activity"/>
    <property type="evidence" value="ECO:0007669"/>
    <property type="project" value="InterPro"/>
</dbReference>
<protein>
    <recommendedName>
        <fullName evidence="4">Arylamine N-acetyltransferase</fullName>
    </recommendedName>
</protein>
<dbReference type="AlphaFoldDB" id="A0A2U3LA00"/>
<evidence type="ECO:0000313" key="3">
    <source>
        <dbReference type="Proteomes" id="UP000238701"/>
    </source>
</evidence>
<gene>
    <name evidence="2" type="ORF">SBA1_880005</name>
</gene>
<dbReference type="Proteomes" id="UP000238701">
    <property type="component" value="Unassembled WGS sequence"/>
</dbReference>
<dbReference type="InterPro" id="IPR053710">
    <property type="entry name" value="Arylamine_NAT_domain_sf"/>
</dbReference>
<dbReference type="InterPro" id="IPR038765">
    <property type="entry name" value="Papain-like_cys_pep_sf"/>
</dbReference>